<organism evidence="2 3">
    <name type="scientific">Brassica oleracea var. oleracea</name>
    <dbReference type="NCBI Taxonomy" id="109376"/>
    <lineage>
        <taxon>Eukaryota</taxon>
        <taxon>Viridiplantae</taxon>
        <taxon>Streptophyta</taxon>
        <taxon>Embryophyta</taxon>
        <taxon>Tracheophyta</taxon>
        <taxon>Spermatophyta</taxon>
        <taxon>Magnoliopsida</taxon>
        <taxon>eudicotyledons</taxon>
        <taxon>Gunneridae</taxon>
        <taxon>Pentapetalae</taxon>
        <taxon>rosids</taxon>
        <taxon>malvids</taxon>
        <taxon>Brassicales</taxon>
        <taxon>Brassicaceae</taxon>
        <taxon>Brassiceae</taxon>
        <taxon>Brassica</taxon>
    </lineage>
</organism>
<proteinExistence type="predicted"/>
<dbReference type="HOGENOM" id="CLU_2323671_0_0_1"/>
<evidence type="ECO:0000256" key="1">
    <source>
        <dbReference type="SAM" id="Phobius"/>
    </source>
</evidence>
<dbReference type="Gramene" id="Bo2g030200.1">
    <property type="protein sequence ID" value="Bo2g030200.1"/>
    <property type="gene ID" value="Bo2g030200"/>
</dbReference>
<keyword evidence="3" id="KW-1185">Reference proteome</keyword>
<keyword evidence="1" id="KW-0812">Transmembrane</keyword>
<dbReference type="Proteomes" id="UP000032141">
    <property type="component" value="Chromosome C2"/>
</dbReference>
<dbReference type="EnsemblPlants" id="Bo2g030200.1">
    <property type="protein sequence ID" value="Bo2g030200.1"/>
    <property type="gene ID" value="Bo2g030200"/>
</dbReference>
<protein>
    <submittedName>
        <fullName evidence="2">Uncharacterized protein</fullName>
    </submittedName>
</protein>
<evidence type="ECO:0000313" key="3">
    <source>
        <dbReference type="Proteomes" id="UP000032141"/>
    </source>
</evidence>
<accession>A0A0D3ALE7</accession>
<dbReference type="AlphaFoldDB" id="A0A0D3ALE7"/>
<evidence type="ECO:0000313" key="2">
    <source>
        <dbReference type="EnsemblPlants" id="Bo2g030200.1"/>
    </source>
</evidence>
<reference evidence="2" key="2">
    <citation type="submission" date="2015-03" db="UniProtKB">
        <authorList>
            <consortium name="EnsemblPlants"/>
        </authorList>
    </citation>
    <scope>IDENTIFICATION</scope>
</reference>
<keyword evidence="1" id="KW-0472">Membrane</keyword>
<keyword evidence="1" id="KW-1133">Transmembrane helix</keyword>
<name>A0A0D3ALE7_BRAOL</name>
<reference evidence="2 3" key="1">
    <citation type="journal article" date="2014" name="Genome Biol.">
        <title>Transcriptome and methylome profiling reveals relics of genome dominance in the mesopolyploid Brassica oleracea.</title>
        <authorList>
            <person name="Parkin I.A."/>
            <person name="Koh C."/>
            <person name="Tang H."/>
            <person name="Robinson S.J."/>
            <person name="Kagale S."/>
            <person name="Clarke W.E."/>
            <person name="Town C.D."/>
            <person name="Nixon J."/>
            <person name="Krishnakumar V."/>
            <person name="Bidwell S.L."/>
            <person name="Denoeud F."/>
            <person name="Belcram H."/>
            <person name="Links M.G."/>
            <person name="Just J."/>
            <person name="Clarke C."/>
            <person name="Bender T."/>
            <person name="Huebert T."/>
            <person name="Mason A.S."/>
            <person name="Pires J.C."/>
            <person name="Barker G."/>
            <person name="Moore J."/>
            <person name="Walley P.G."/>
            <person name="Manoli S."/>
            <person name="Batley J."/>
            <person name="Edwards D."/>
            <person name="Nelson M.N."/>
            <person name="Wang X."/>
            <person name="Paterson A.H."/>
            <person name="King G."/>
            <person name="Bancroft I."/>
            <person name="Chalhoub B."/>
            <person name="Sharpe A.G."/>
        </authorList>
    </citation>
    <scope>NUCLEOTIDE SEQUENCE</scope>
    <source>
        <strain evidence="2 3">cv. TO1000</strain>
    </source>
</reference>
<feature type="transmembrane region" description="Helical" evidence="1">
    <location>
        <begin position="20"/>
        <end position="39"/>
    </location>
</feature>
<sequence>MWGSTTGTGPMSFTSTSVTYSLAFLCGILFGFFSFRRLFRSNPFVRSNTFRIVRLSTFVVETPTTTSVGLVSPSRIFYRRSIHFGKCLGSRRSGIMVFD</sequence>